<evidence type="ECO:0000256" key="1">
    <source>
        <dbReference type="ARBA" id="ARBA00009558"/>
    </source>
</evidence>
<dbReference type="EC" id="2.4.2.31" evidence="6"/>
<protein>
    <recommendedName>
        <fullName evidence="6">NAD(P)(+)--arginine ADP-ribosyltransferase</fullName>
        <ecNumber evidence="6">2.4.2.31</ecNumber>
    </recommendedName>
    <alternativeName>
        <fullName evidence="6">Mono(ADP-ribosyl)transferase</fullName>
    </alternativeName>
</protein>
<dbReference type="EMBL" id="JBGBPQ010000029">
    <property type="protein sequence ID" value="KAL1496498.1"/>
    <property type="molecule type" value="Genomic_DNA"/>
</dbReference>
<name>A0AB34IET0_PRYPA</name>
<organism evidence="8 9">
    <name type="scientific">Prymnesium parvum</name>
    <name type="common">Toxic golden alga</name>
    <dbReference type="NCBI Taxonomy" id="97485"/>
    <lineage>
        <taxon>Eukaryota</taxon>
        <taxon>Haptista</taxon>
        <taxon>Haptophyta</taxon>
        <taxon>Prymnesiophyceae</taxon>
        <taxon>Prymnesiales</taxon>
        <taxon>Prymnesiaceae</taxon>
        <taxon>Prymnesium</taxon>
    </lineage>
</organism>
<gene>
    <name evidence="8" type="ORF">AB1Y20_016452</name>
</gene>
<comment type="catalytic activity">
    <reaction evidence="5 6">
        <text>L-arginyl-[protein] + NAD(+) = N(omega)-(ADP-D-ribosyl)-L-arginyl-[protein] + nicotinamide + H(+)</text>
        <dbReference type="Rhea" id="RHEA:19149"/>
        <dbReference type="Rhea" id="RHEA-COMP:10532"/>
        <dbReference type="Rhea" id="RHEA-COMP:15087"/>
        <dbReference type="ChEBI" id="CHEBI:15378"/>
        <dbReference type="ChEBI" id="CHEBI:17154"/>
        <dbReference type="ChEBI" id="CHEBI:29965"/>
        <dbReference type="ChEBI" id="CHEBI:57540"/>
        <dbReference type="ChEBI" id="CHEBI:142554"/>
        <dbReference type="EC" id="2.4.2.31"/>
    </reaction>
</comment>
<evidence type="ECO:0000256" key="7">
    <source>
        <dbReference type="SAM" id="MobiDB-lite"/>
    </source>
</evidence>
<sequence length="822" mass="85409">MSGLLVEAHREALEDSITAALNHAIATDADDPIGSVAAYLTDLSRASRASAAASHAFSSLSTDGALPLDRLPAACALLSPDAALPAARVRYLAARFSPGGAPLLLQHFTQLATYLEATAAAHGELTAAWGEGGGGGGGGGEAPHEPADDAADEWSASSWLASHGVGGALAAALLPGGSRGAAAIASLRALGGGKEAAAAALARCGALDVLAELLGRAIASLDAPAAGGEGGEGGGAGKFTPEGFELEYGALDAFFRGLEGVVGTPSPRVLHEMRAEHTARADADAPFSSDNYSVLTSSRVEWYFVAAPHEGLAACALEEYPKERGGVAASASPRVPTPLDDFVAPLEERNAKLREMGQPEIIREEALAARLYTGPTFVKYNAVLRGLQSHAPRFRARFAELCLGNKYTTTLHAINSAVVKLSKLTLATRVYRGVCGGRLPEALRVPNAFGVRGGVDLAFLSTTTDRAVAVHYATSRAGPALTLELRQGMVDRGADISWLSQYPHEREVLFPPLTGCEVLALRAEGALLVAEVSPSVNLTAATLEQVIERRRKLLLQMRDAMATELAGALAGGGGEAAAEACFAAELGPQLDGEAAAFNDDEAFMQAVTRVVHAKAAALCRGLRAAGEDAAALLRRGFSAAQCKAAGCAAAEMKAAGLRALEVAALGYSAAELREAGCTPPELAALRLDEIRGGGYAARALREAGRLASELREAGYAWGELLAAGYPPLELRGAGATVADMRAANVDAMQMHAAGYSAREFRQAFYDPARLIIEAGFAKEELIAAGYPETQLRHLIGPPGMHQAQRVQNNLRAQQQAMHEFRS</sequence>
<dbReference type="Gene3D" id="3.90.176.10">
    <property type="entry name" value="Toxin ADP-ribosyltransferase, Chain A, domain 1"/>
    <property type="match status" value="1"/>
</dbReference>
<dbReference type="PROSITE" id="PS51996">
    <property type="entry name" value="TR_MART"/>
    <property type="match status" value="1"/>
</dbReference>
<keyword evidence="4" id="KW-0548">Nucleotidyltransferase</keyword>
<keyword evidence="3 6" id="KW-0808">Transferase</keyword>
<proteinExistence type="inferred from homology"/>
<dbReference type="InterPro" id="IPR000768">
    <property type="entry name" value="ART"/>
</dbReference>
<feature type="compositionally biased region" description="Gly residues" evidence="7">
    <location>
        <begin position="130"/>
        <end position="141"/>
    </location>
</feature>
<keyword evidence="6" id="KW-0520">NAD</keyword>
<dbReference type="AlphaFoldDB" id="A0AB34IET0"/>
<dbReference type="GO" id="GO:0106274">
    <property type="term" value="F:NAD+-protein-arginine ADP-ribosyltransferase activity"/>
    <property type="evidence" value="ECO:0007669"/>
    <property type="project" value="UniProtKB-EC"/>
</dbReference>
<keyword evidence="6" id="KW-0521">NADP</keyword>
<evidence type="ECO:0000313" key="8">
    <source>
        <dbReference type="EMBL" id="KAL1496498.1"/>
    </source>
</evidence>
<evidence type="ECO:0000256" key="3">
    <source>
        <dbReference type="ARBA" id="ARBA00022679"/>
    </source>
</evidence>
<keyword evidence="9" id="KW-1185">Reference proteome</keyword>
<dbReference type="SUPFAM" id="SSF56399">
    <property type="entry name" value="ADP-ribosylation"/>
    <property type="match status" value="1"/>
</dbReference>
<dbReference type="InterPro" id="IPR057481">
    <property type="entry name" value="Decapeptide"/>
</dbReference>
<reference evidence="8 9" key="1">
    <citation type="journal article" date="2024" name="Science">
        <title>Giant polyketide synthase enzymes in the biosynthesis of giant marine polyether toxins.</title>
        <authorList>
            <person name="Fallon T.R."/>
            <person name="Shende V.V."/>
            <person name="Wierzbicki I.H."/>
            <person name="Pendleton A.L."/>
            <person name="Watervoot N.F."/>
            <person name="Auber R.P."/>
            <person name="Gonzalez D.J."/>
            <person name="Wisecaver J.H."/>
            <person name="Moore B.S."/>
        </authorList>
    </citation>
    <scope>NUCLEOTIDE SEQUENCE [LARGE SCALE GENOMIC DNA]</scope>
    <source>
        <strain evidence="8 9">12B1</strain>
    </source>
</reference>
<keyword evidence="2 6" id="KW-0328">Glycosyltransferase</keyword>
<evidence type="ECO:0000256" key="6">
    <source>
        <dbReference type="RuleBase" id="RU361228"/>
    </source>
</evidence>
<dbReference type="Pfam" id="PF25296">
    <property type="entry name" value="Decapeptide"/>
    <property type="match status" value="1"/>
</dbReference>
<evidence type="ECO:0000256" key="2">
    <source>
        <dbReference type="ARBA" id="ARBA00022676"/>
    </source>
</evidence>
<dbReference type="GO" id="GO:0016779">
    <property type="term" value="F:nucleotidyltransferase activity"/>
    <property type="evidence" value="ECO:0007669"/>
    <property type="project" value="UniProtKB-KW"/>
</dbReference>
<comment type="similarity">
    <text evidence="1 6">Belongs to the Arg-specific ADP-ribosyltransferase family.</text>
</comment>
<dbReference type="Proteomes" id="UP001515480">
    <property type="component" value="Unassembled WGS sequence"/>
</dbReference>
<comment type="caution">
    <text evidence="8">The sequence shown here is derived from an EMBL/GenBank/DDBJ whole genome shotgun (WGS) entry which is preliminary data.</text>
</comment>
<dbReference type="Pfam" id="PF01129">
    <property type="entry name" value="ART"/>
    <property type="match status" value="1"/>
</dbReference>
<evidence type="ECO:0000256" key="5">
    <source>
        <dbReference type="ARBA" id="ARBA00047597"/>
    </source>
</evidence>
<feature type="region of interest" description="Disordered" evidence="7">
    <location>
        <begin position="128"/>
        <end position="152"/>
    </location>
</feature>
<accession>A0AB34IET0</accession>
<evidence type="ECO:0000256" key="4">
    <source>
        <dbReference type="ARBA" id="ARBA00022695"/>
    </source>
</evidence>
<evidence type="ECO:0000313" key="9">
    <source>
        <dbReference type="Proteomes" id="UP001515480"/>
    </source>
</evidence>